<dbReference type="RefSeq" id="WP_119873113.1">
    <property type="nucleotide sequence ID" value="NZ_QZDH01000009.1"/>
</dbReference>
<name>A0A419AZ50_PECCA</name>
<dbReference type="Proteomes" id="UP000283655">
    <property type="component" value="Unassembled WGS sequence"/>
</dbReference>
<organism evidence="2 3">
    <name type="scientific">Pectobacterium carotovorum</name>
    <name type="common">Erwinia carotovora</name>
    <dbReference type="NCBI Taxonomy" id="554"/>
    <lineage>
        <taxon>Bacteria</taxon>
        <taxon>Pseudomonadati</taxon>
        <taxon>Pseudomonadota</taxon>
        <taxon>Gammaproteobacteria</taxon>
        <taxon>Enterobacterales</taxon>
        <taxon>Pectobacteriaceae</taxon>
        <taxon>Pectobacterium</taxon>
    </lineage>
</organism>
<dbReference type="Gene3D" id="3.40.630.30">
    <property type="match status" value="1"/>
</dbReference>
<dbReference type="CDD" id="cd04301">
    <property type="entry name" value="NAT_SF"/>
    <property type="match status" value="1"/>
</dbReference>
<feature type="domain" description="N-acetyltransferase" evidence="1">
    <location>
        <begin position="145"/>
        <end position="279"/>
    </location>
</feature>
<proteinExistence type="predicted"/>
<dbReference type="InterPro" id="IPR016181">
    <property type="entry name" value="Acyl_CoA_acyltransferase"/>
</dbReference>
<evidence type="ECO:0000313" key="3">
    <source>
        <dbReference type="Proteomes" id="UP000283655"/>
    </source>
</evidence>
<gene>
    <name evidence="2" type="ORF">D5071_05715</name>
</gene>
<reference evidence="2 3" key="1">
    <citation type="submission" date="2018-09" db="EMBL/GenBank/DDBJ databases">
        <title>Phylogenetic diversity of Pectobacterium and Dickeya strains causing blackleg disease of potato in Morocco.</title>
        <authorList>
            <person name="Oulghazi S."/>
            <person name="Moumni M."/>
            <person name="Faure D."/>
        </authorList>
    </citation>
    <scope>NUCLEOTIDE SEQUENCE [LARGE SCALE GENOMIC DNA]</scope>
    <source>
        <strain evidence="2 3">S1.15.11.2D</strain>
    </source>
</reference>
<sequence>MHDMIIKNTEKNMININEVNVSLYMSDNISEKFSSLARQLPDMQVHYLNGLQYIDCGKRSDTFNTVFGTPTSQEDITHITQYYRQRNMPAAWWFAEPTTVIAELLEQAGWCYEENDVGMYFPLTAPISACPKKVLSCIEYCDSPVRFRDFGQVLSAIFEPGNPTEAENIRAIYQAVGEHCTRLDEHLIQLVGYLDGVPVSTATLYLKDNVAGIFDIATPEKWRRQGFGSEMFHSALQLAQKKQAKICVLQASPDGLNIYKNSGFNISGKFEVWNLSAIP</sequence>
<keyword evidence="2" id="KW-0808">Transferase</keyword>
<dbReference type="PROSITE" id="PS51186">
    <property type="entry name" value="GNAT"/>
    <property type="match status" value="1"/>
</dbReference>
<dbReference type="AlphaFoldDB" id="A0A419AZ50"/>
<dbReference type="SUPFAM" id="SSF55729">
    <property type="entry name" value="Acyl-CoA N-acyltransferases (Nat)"/>
    <property type="match status" value="1"/>
</dbReference>
<comment type="caution">
    <text evidence="2">The sequence shown here is derived from an EMBL/GenBank/DDBJ whole genome shotgun (WGS) entry which is preliminary data.</text>
</comment>
<protein>
    <submittedName>
        <fullName evidence="2">GNAT family N-acetyltransferase</fullName>
    </submittedName>
</protein>
<evidence type="ECO:0000313" key="2">
    <source>
        <dbReference type="EMBL" id="RJL53459.1"/>
    </source>
</evidence>
<dbReference type="InterPro" id="IPR000182">
    <property type="entry name" value="GNAT_dom"/>
</dbReference>
<dbReference type="Pfam" id="PF00583">
    <property type="entry name" value="Acetyltransf_1"/>
    <property type="match status" value="1"/>
</dbReference>
<accession>A0A419AZ50</accession>
<dbReference type="EMBL" id="QZDH01000009">
    <property type="protein sequence ID" value="RJL53459.1"/>
    <property type="molecule type" value="Genomic_DNA"/>
</dbReference>
<evidence type="ECO:0000259" key="1">
    <source>
        <dbReference type="PROSITE" id="PS51186"/>
    </source>
</evidence>
<dbReference type="GO" id="GO:0016747">
    <property type="term" value="F:acyltransferase activity, transferring groups other than amino-acyl groups"/>
    <property type="evidence" value="ECO:0007669"/>
    <property type="project" value="InterPro"/>
</dbReference>